<name>A0ABW5ACS7_9RHOB</name>
<protein>
    <submittedName>
        <fullName evidence="1">Uncharacterized protein</fullName>
    </submittedName>
</protein>
<reference evidence="2" key="1">
    <citation type="journal article" date="2019" name="Int. J. Syst. Evol. Microbiol.">
        <title>The Global Catalogue of Microorganisms (GCM) 10K type strain sequencing project: providing services to taxonomists for standard genome sequencing and annotation.</title>
        <authorList>
            <consortium name="The Broad Institute Genomics Platform"/>
            <consortium name="The Broad Institute Genome Sequencing Center for Infectious Disease"/>
            <person name="Wu L."/>
            <person name="Ma J."/>
        </authorList>
    </citation>
    <scope>NUCLEOTIDE SEQUENCE [LARGE SCALE GENOMIC DNA]</scope>
    <source>
        <strain evidence="2">CCUG 55131</strain>
    </source>
</reference>
<evidence type="ECO:0000313" key="2">
    <source>
        <dbReference type="Proteomes" id="UP001597413"/>
    </source>
</evidence>
<dbReference type="Proteomes" id="UP001597413">
    <property type="component" value="Unassembled WGS sequence"/>
</dbReference>
<keyword evidence="2" id="KW-1185">Reference proteome</keyword>
<dbReference type="EMBL" id="JBHUIX010000018">
    <property type="protein sequence ID" value="MFD2175699.1"/>
    <property type="molecule type" value="Genomic_DNA"/>
</dbReference>
<accession>A0ABW5ACS7</accession>
<gene>
    <name evidence="1" type="ORF">ACFSM0_16515</name>
</gene>
<dbReference type="RefSeq" id="WP_377393007.1">
    <property type="nucleotide sequence ID" value="NZ_JBHUIX010000018.1"/>
</dbReference>
<sequence>MRRLLMQSTAMWRVVDRFHRKRVMVARGVDSVLRGPDGRVFKAQEVMG</sequence>
<comment type="caution">
    <text evidence="1">The sequence shown here is derived from an EMBL/GenBank/DDBJ whole genome shotgun (WGS) entry which is preliminary data.</text>
</comment>
<evidence type="ECO:0000313" key="1">
    <source>
        <dbReference type="EMBL" id="MFD2175699.1"/>
    </source>
</evidence>
<proteinExistence type="predicted"/>
<organism evidence="1 2">
    <name type="scientific">Rhodobacter lacus</name>
    <dbReference type="NCBI Taxonomy" id="1641972"/>
    <lineage>
        <taxon>Bacteria</taxon>
        <taxon>Pseudomonadati</taxon>
        <taxon>Pseudomonadota</taxon>
        <taxon>Alphaproteobacteria</taxon>
        <taxon>Rhodobacterales</taxon>
        <taxon>Rhodobacter group</taxon>
        <taxon>Rhodobacter</taxon>
    </lineage>
</organism>